<dbReference type="RefSeq" id="WP_260651393.1">
    <property type="nucleotide sequence ID" value="NZ_CP104275.1"/>
</dbReference>
<protein>
    <recommendedName>
        <fullName evidence="4">Sodium-translocating pyrophosphatase</fullName>
    </recommendedName>
</protein>
<dbReference type="EMBL" id="CP104275">
    <property type="protein sequence ID" value="UWX95958.1"/>
    <property type="molecule type" value="Genomic_DNA"/>
</dbReference>
<organism evidence="2 3">
    <name type="scientific">Arthrobacter zhaoxinii</name>
    <dbReference type="NCBI Taxonomy" id="2964616"/>
    <lineage>
        <taxon>Bacteria</taxon>
        <taxon>Bacillati</taxon>
        <taxon>Actinomycetota</taxon>
        <taxon>Actinomycetes</taxon>
        <taxon>Micrococcales</taxon>
        <taxon>Micrococcaceae</taxon>
        <taxon>Arthrobacter</taxon>
    </lineage>
</organism>
<keyword evidence="1" id="KW-0472">Membrane</keyword>
<proteinExistence type="predicted"/>
<evidence type="ECO:0008006" key="4">
    <source>
        <dbReference type="Google" id="ProtNLM"/>
    </source>
</evidence>
<keyword evidence="3" id="KW-1185">Reference proteome</keyword>
<keyword evidence="1" id="KW-1133">Transmembrane helix</keyword>
<name>A0ABY5YM15_9MICC</name>
<feature type="transmembrane region" description="Helical" evidence="1">
    <location>
        <begin position="59"/>
        <end position="83"/>
    </location>
</feature>
<feature type="transmembrane region" description="Helical" evidence="1">
    <location>
        <begin position="126"/>
        <end position="148"/>
    </location>
</feature>
<evidence type="ECO:0000313" key="3">
    <source>
        <dbReference type="Proteomes" id="UP001059859"/>
    </source>
</evidence>
<evidence type="ECO:0000313" key="2">
    <source>
        <dbReference type="EMBL" id="UWX95958.1"/>
    </source>
</evidence>
<evidence type="ECO:0000256" key="1">
    <source>
        <dbReference type="SAM" id="Phobius"/>
    </source>
</evidence>
<gene>
    <name evidence="2" type="ORF">N2K95_09630</name>
</gene>
<feature type="transmembrane region" description="Helical" evidence="1">
    <location>
        <begin position="95"/>
        <end position="114"/>
    </location>
</feature>
<feature type="transmembrane region" description="Helical" evidence="1">
    <location>
        <begin position="6"/>
        <end position="23"/>
    </location>
</feature>
<dbReference type="Proteomes" id="UP001059859">
    <property type="component" value="Chromosome"/>
</dbReference>
<sequence>MSVFWPGVIIGSLIIAGCAVGYSQRGRLVKAMNAGMEGSYGKRTAETFTGNLDAAKANLIIPLFGGMALGAVMVLLSLTGVIGSDPAPEGPPLNPVVIVLALIGFCFGILAFIHTVTRRGRKPSRMLTAGSATLGMLFIVAAGIVFHFSAN</sequence>
<reference evidence="2" key="1">
    <citation type="submission" date="2022-09" db="EMBL/GenBank/DDBJ databases">
        <title>Novel species in genus Arthrobacter.</title>
        <authorList>
            <person name="Liu Y."/>
        </authorList>
    </citation>
    <scope>NUCLEOTIDE SEQUENCE</scope>
    <source>
        <strain evidence="2">Zg-Y815</strain>
    </source>
</reference>
<accession>A0ABY5YM15</accession>
<keyword evidence="1" id="KW-0812">Transmembrane</keyword>